<dbReference type="InParanoid" id="A0A067P554"/>
<sequence length="56" mass="6311">MQQDSMRRLELLVRMVEAEILGVVLISDQHQLRSAVGAQLLESFVIIDIGLGRYAE</sequence>
<reference evidence="2" key="1">
    <citation type="journal article" date="2014" name="Proc. Natl. Acad. Sci. U.S.A.">
        <title>Extensive sampling of basidiomycete genomes demonstrates inadequacy of the white-rot/brown-rot paradigm for wood decay fungi.</title>
        <authorList>
            <person name="Riley R."/>
            <person name="Salamov A.A."/>
            <person name="Brown D.W."/>
            <person name="Nagy L.G."/>
            <person name="Floudas D."/>
            <person name="Held B.W."/>
            <person name="Levasseur A."/>
            <person name="Lombard V."/>
            <person name="Morin E."/>
            <person name="Otillar R."/>
            <person name="Lindquist E.A."/>
            <person name="Sun H."/>
            <person name="LaButti K.M."/>
            <person name="Schmutz J."/>
            <person name="Jabbour D."/>
            <person name="Luo H."/>
            <person name="Baker S.E."/>
            <person name="Pisabarro A.G."/>
            <person name="Walton J.D."/>
            <person name="Blanchette R.A."/>
            <person name="Henrissat B."/>
            <person name="Martin F."/>
            <person name="Cullen D."/>
            <person name="Hibbett D.S."/>
            <person name="Grigoriev I.V."/>
        </authorList>
    </citation>
    <scope>NUCLEOTIDE SEQUENCE [LARGE SCALE GENOMIC DNA]</scope>
    <source>
        <strain evidence="2">PC15</strain>
    </source>
</reference>
<protein>
    <submittedName>
        <fullName evidence="1">Uncharacterized protein</fullName>
    </submittedName>
</protein>
<accession>A0A067P554</accession>
<name>A0A067P554_PLEO1</name>
<evidence type="ECO:0000313" key="1">
    <source>
        <dbReference type="EMBL" id="KDQ31547.1"/>
    </source>
</evidence>
<organism evidence="1 2">
    <name type="scientific">Pleurotus ostreatus (strain PC15)</name>
    <name type="common">Oyster mushroom</name>
    <dbReference type="NCBI Taxonomy" id="1137138"/>
    <lineage>
        <taxon>Eukaryota</taxon>
        <taxon>Fungi</taxon>
        <taxon>Dikarya</taxon>
        <taxon>Basidiomycota</taxon>
        <taxon>Agaricomycotina</taxon>
        <taxon>Agaricomycetes</taxon>
        <taxon>Agaricomycetidae</taxon>
        <taxon>Agaricales</taxon>
        <taxon>Pleurotineae</taxon>
        <taxon>Pleurotaceae</taxon>
        <taxon>Pleurotus</taxon>
    </lineage>
</organism>
<dbReference type="AlphaFoldDB" id="A0A067P554"/>
<proteinExistence type="predicted"/>
<dbReference type="HOGENOM" id="CLU_3015195_0_0_1"/>
<dbReference type="EMBL" id="KL198006">
    <property type="protein sequence ID" value="KDQ31547.1"/>
    <property type="molecule type" value="Genomic_DNA"/>
</dbReference>
<dbReference type="VEuPathDB" id="FungiDB:PLEOSDRAFT_1075576"/>
<dbReference type="Proteomes" id="UP000027073">
    <property type="component" value="Unassembled WGS sequence"/>
</dbReference>
<evidence type="ECO:0000313" key="2">
    <source>
        <dbReference type="Proteomes" id="UP000027073"/>
    </source>
</evidence>
<gene>
    <name evidence="1" type="ORF">PLEOSDRAFT_1075576</name>
</gene>